<proteinExistence type="inferred from homology"/>
<dbReference type="SUPFAM" id="SSF53271">
    <property type="entry name" value="PRTase-like"/>
    <property type="match status" value="1"/>
</dbReference>
<dbReference type="PANTHER" id="PTHR47505">
    <property type="entry name" value="DNA UTILIZATION PROTEIN YHGH"/>
    <property type="match status" value="1"/>
</dbReference>
<dbReference type="PANTHER" id="PTHR47505:SF1">
    <property type="entry name" value="DNA UTILIZATION PROTEIN YHGH"/>
    <property type="match status" value="1"/>
</dbReference>
<dbReference type="Gene3D" id="3.40.50.2020">
    <property type="match status" value="1"/>
</dbReference>
<dbReference type="PATRIC" id="fig|280505.15.peg.3509"/>
<dbReference type="InterPro" id="IPR029057">
    <property type="entry name" value="PRTase-like"/>
</dbReference>
<dbReference type="InterPro" id="IPR051910">
    <property type="entry name" value="ComF/GntX_DNA_util-trans"/>
</dbReference>
<dbReference type="AlphaFoldDB" id="A0A0S2IVX2"/>
<evidence type="ECO:0000313" key="2">
    <source>
        <dbReference type="EMBL" id="ALO27783.1"/>
    </source>
</evidence>
<reference evidence="2 3" key="1">
    <citation type="journal article" date="2015" name="PLoS Negl. Trop. Dis.">
        <title>Distribution of Plasmids in Distinct Leptospira Pathogenic Species.</title>
        <authorList>
            <person name="Wang Y."/>
            <person name="Zhuang X."/>
            <person name="Zhong Y."/>
            <person name="Zhang C."/>
            <person name="Zhang Y."/>
            <person name="Zeng L."/>
            <person name="Zhu Y."/>
            <person name="He P."/>
            <person name="Dong K."/>
            <person name="Pal U."/>
            <person name="Guo X."/>
            <person name="Qin J."/>
        </authorList>
    </citation>
    <scope>NUCLEOTIDE SEQUENCE [LARGE SCALE GENOMIC DNA]</scope>
    <source>
        <strain evidence="2 3">56604</strain>
    </source>
</reference>
<dbReference type="EMBL" id="CP012029">
    <property type="protein sequence ID" value="ALO27783.1"/>
    <property type="molecule type" value="Genomic_DNA"/>
</dbReference>
<protein>
    <recommendedName>
        <fullName evidence="4">ComF family protein</fullName>
    </recommendedName>
</protein>
<organism evidence="2">
    <name type="scientific">Leptospira borgpetersenii serovar Ballum</name>
    <dbReference type="NCBI Taxonomy" id="280505"/>
    <lineage>
        <taxon>Bacteria</taxon>
        <taxon>Pseudomonadati</taxon>
        <taxon>Spirochaetota</taxon>
        <taxon>Spirochaetia</taxon>
        <taxon>Leptospirales</taxon>
        <taxon>Leptospiraceae</taxon>
        <taxon>Leptospira</taxon>
    </lineage>
</organism>
<dbReference type="CDD" id="cd06223">
    <property type="entry name" value="PRTases_typeI"/>
    <property type="match status" value="1"/>
</dbReference>
<dbReference type="Proteomes" id="UP000058857">
    <property type="component" value="Chromosome 1"/>
</dbReference>
<name>A0A0S2IVX2_LEPBO</name>
<sequence length="277" mass="32371">MKKARKIPGFFVPSKRFIEPQSVVKLWKFLDYFLPVSCEFCGRYDFFSSKIGICKSCHLENSTFLIRTQNLCKVCKEVQTTKECFYCSSRNVFFEELKFLQRRTPFLAKVINRIKLQSVYLLSIYLCLGMKKELKPWKSLNFSGIILMPSTKTKWYSGNKRRPFESCDFALKRLQRILPFPLLHPIEKISDEKQAGKSFVDRFIHARLAFRIKEEYKGKLRGNYLLIDDVFTTGASANELARILIQNGADSVRILTLIRTEGKGDEIEKTLQMFSYL</sequence>
<comment type="similarity">
    <text evidence="1">Belongs to the ComF/GntX family.</text>
</comment>
<dbReference type="InterPro" id="IPR000836">
    <property type="entry name" value="PRTase_dom"/>
</dbReference>
<evidence type="ECO:0008006" key="4">
    <source>
        <dbReference type="Google" id="ProtNLM"/>
    </source>
</evidence>
<evidence type="ECO:0000256" key="1">
    <source>
        <dbReference type="ARBA" id="ARBA00008007"/>
    </source>
</evidence>
<evidence type="ECO:0000313" key="3">
    <source>
        <dbReference type="Proteomes" id="UP000058857"/>
    </source>
</evidence>
<gene>
    <name evidence="2" type="ORF">LBBP_03598</name>
</gene>
<accession>A0A0S2IVX2</accession>